<evidence type="ECO:0000313" key="2">
    <source>
        <dbReference type="EMBL" id="KAA5612681.1"/>
    </source>
</evidence>
<accession>A0A5M6IWR8</accession>
<dbReference type="CDD" id="cd03046">
    <property type="entry name" value="GST_N_GTT1_like"/>
    <property type="match status" value="1"/>
</dbReference>
<dbReference type="AlphaFoldDB" id="A0A5M6IWR8"/>
<dbReference type="OrthoDB" id="9811242at2"/>
<name>A0A5M6IWR8_9PROT</name>
<keyword evidence="2" id="KW-0808">Transferase</keyword>
<dbReference type="SFLD" id="SFLDG00358">
    <property type="entry name" value="Main_(cytGST)"/>
    <property type="match status" value="1"/>
</dbReference>
<reference evidence="2 3" key="1">
    <citation type="submission" date="2019-09" db="EMBL/GenBank/DDBJ databases">
        <title>Genome sequence of Rhodovastum atsumiense, a diverse member of the Acetobacteraceae family of non-sulfur purple photosynthetic bacteria.</title>
        <authorList>
            <person name="Meyer T."/>
            <person name="Kyndt J."/>
        </authorList>
    </citation>
    <scope>NUCLEOTIDE SEQUENCE [LARGE SCALE GENOMIC DNA]</scope>
    <source>
        <strain evidence="2 3">DSM 21279</strain>
    </source>
</reference>
<dbReference type="Pfam" id="PF13410">
    <property type="entry name" value="GST_C_2"/>
    <property type="match status" value="1"/>
</dbReference>
<comment type="caution">
    <text evidence="2">The sequence shown here is derived from an EMBL/GenBank/DDBJ whole genome shotgun (WGS) entry which is preliminary data.</text>
</comment>
<dbReference type="EMBL" id="VWPK01000010">
    <property type="protein sequence ID" value="KAA5612681.1"/>
    <property type="molecule type" value="Genomic_DNA"/>
</dbReference>
<dbReference type="CDD" id="cd03207">
    <property type="entry name" value="GST_C_8"/>
    <property type="match status" value="1"/>
</dbReference>
<dbReference type="SFLD" id="SFLDG01150">
    <property type="entry name" value="Main.1:_Beta-like"/>
    <property type="match status" value="1"/>
</dbReference>
<dbReference type="InterPro" id="IPR036282">
    <property type="entry name" value="Glutathione-S-Trfase_C_sf"/>
</dbReference>
<dbReference type="PANTHER" id="PTHR44051:SF21">
    <property type="entry name" value="GLUTATHIONE S-TRANSFERASE FAMILY PROTEIN"/>
    <property type="match status" value="1"/>
</dbReference>
<organism evidence="2 3">
    <name type="scientific">Rhodovastum atsumiense</name>
    <dbReference type="NCBI Taxonomy" id="504468"/>
    <lineage>
        <taxon>Bacteria</taxon>
        <taxon>Pseudomonadati</taxon>
        <taxon>Pseudomonadota</taxon>
        <taxon>Alphaproteobacteria</taxon>
        <taxon>Acetobacterales</taxon>
        <taxon>Acetobacteraceae</taxon>
        <taxon>Rhodovastum</taxon>
    </lineage>
</organism>
<evidence type="ECO:0000259" key="1">
    <source>
        <dbReference type="PROSITE" id="PS50404"/>
    </source>
</evidence>
<dbReference type="Gene3D" id="3.40.30.10">
    <property type="entry name" value="Glutaredoxin"/>
    <property type="match status" value="1"/>
</dbReference>
<dbReference type="PANTHER" id="PTHR44051">
    <property type="entry name" value="GLUTATHIONE S-TRANSFERASE-RELATED"/>
    <property type="match status" value="1"/>
</dbReference>
<keyword evidence="3" id="KW-1185">Reference proteome</keyword>
<dbReference type="PROSITE" id="PS50404">
    <property type="entry name" value="GST_NTER"/>
    <property type="match status" value="1"/>
</dbReference>
<dbReference type="Gene3D" id="1.20.1050.10">
    <property type="match status" value="1"/>
</dbReference>
<dbReference type="RefSeq" id="WP_150040214.1">
    <property type="nucleotide sequence ID" value="NZ_OW485601.1"/>
</dbReference>
<proteinExistence type="predicted"/>
<dbReference type="SFLD" id="SFLDS00019">
    <property type="entry name" value="Glutathione_Transferase_(cytos"/>
    <property type="match status" value="1"/>
</dbReference>
<dbReference type="InterPro" id="IPR036249">
    <property type="entry name" value="Thioredoxin-like_sf"/>
</dbReference>
<dbReference type="SUPFAM" id="SSF47616">
    <property type="entry name" value="GST C-terminal domain-like"/>
    <property type="match status" value="1"/>
</dbReference>
<sequence>MADGRDVLLYHMPHTRSSGVLLLLEELGVPYRLHVLNQQAGEQRQPAYLAVNPMGKVPALRHGDAVVTEQVAIYIYLADLFPEAGLAPAIGDALRGPYLRWLVFYTSSFEPAVVDRVQQREPGPTAMSPYGDFDTMLATLAGQLRQGPWLLGDRFTAADPLWGSALTWAIKSGLFPERPEFAAYLQRFNGRPAVARASARDEALLAEQARPQA</sequence>
<dbReference type="InterPro" id="IPR004045">
    <property type="entry name" value="Glutathione_S-Trfase_N"/>
</dbReference>
<dbReference type="Pfam" id="PF13409">
    <property type="entry name" value="GST_N_2"/>
    <property type="match status" value="1"/>
</dbReference>
<dbReference type="GO" id="GO:0016740">
    <property type="term" value="F:transferase activity"/>
    <property type="evidence" value="ECO:0007669"/>
    <property type="project" value="UniProtKB-KW"/>
</dbReference>
<dbReference type="InterPro" id="IPR040079">
    <property type="entry name" value="Glutathione_S-Trfase"/>
</dbReference>
<dbReference type="SUPFAM" id="SSF52833">
    <property type="entry name" value="Thioredoxin-like"/>
    <property type="match status" value="1"/>
</dbReference>
<dbReference type="Proteomes" id="UP000325255">
    <property type="component" value="Unassembled WGS sequence"/>
</dbReference>
<protein>
    <submittedName>
        <fullName evidence="2">Glutathione S-transferase family protein</fullName>
    </submittedName>
</protein>
<gene>
    <name evidence="2" type="ORF">F1189_08040</name>
</gene>
<evidence type="ECO:0000313" key="3">
    <source>
        <dbReference type="Proteomes" id="UP000325255"/>
    </source>
</evidence>
<feature type="domain" description="GST N-terminal" evidence="1">
    <location>
        <begin position="4"/>
        <end position="85"/>
    </location>
</feature>